<comment type="caution">
    <text evidence="1">The sequence shown here is derived from an EMBL/GenBank/DDBJ whole genome shotgun (WGS) entry which is preliminary data.</text>
</comment>
<protein>
    <submittedName>
        <fullName evidence="1">Uncharacterized protein</fullName>
    </submittedName>
</protein>
<feature type="non-terminal residue" evidence="1">
    <location>
        <position position="1"/>
    </location>
</feature>
<dbReference type="PANTHER" id="PTHR38936">
    <property type="entry name" value="TITIN-LIKE ISOFORM X2"/>
    <property type="match status" value="1"/>
</dbReference>
<evidence type="ECO:0000313" key="1">
    <source>
        <dbReference type="EMBL" id="KAL3343563.1"/>
    </source>
</evidence>
<sequence length="219" mass="24824">KRSLLSIFVVSKRERIVQLVPCAFFRFEEKEEIKAFCCDFYFILRSEMRRNPKASIDPIRASKRIAKAKNVMNPIVAIEAINKKNPKVAGSEVITRKTTLVPKIADEPTMTKKIKASKEAADNKRGKRPFASKVAETDTSYKTLYFDSQKKVEDLTELNHKQAIDLSYRNGQVDAYEYIIGNMKNVVAFSNTMRVTDAEMNLSKGTAPDGPSLNLNHLE</sequence>
<organism evidence="1 2">
    <name type="scientific">Solanum stoloniferum</name>
    <dbReference type="NCBI Taxonomy" id="62892"/>
    <lineage>
        <taxon>Eukaryota</taxon>
        <taxon>Viridiplantae</taxon>
        <taxon>Streptophyta</taxon>
        <taxon>Embryophyta</taxon>
        <taxon>Tracheophyta</taxon>
        <taxon>Spermatophyta</taxon>
        <taxon>Magnoliopsida</taxon>
        <taxon>eudicotyledons</taxon>
        <taxon>Gunneridae</taxon>
        <taxon>Pentapetalae</taxon>
        <taxon>asterids</taxon>
        <taxon>lamiids</taxon>
        <taxon>Solanales</taxon>
        <taxon>Solanaceae</taxon>
        <taxon>Solanoideae</taxon>
        <taxon>Solaneae</taxon>
        <taxon>Solanum</taxon>
    </lineage>
</organism>
<name>A0ABD2SI62_9SOLN</name>
<dbReference type="PANTHER" id="PTHR38936:SF1">
    <property type="entry name" value="DUF641 DOMAIN-CONTAINING PROTEIN"/>
    <property type="match status" value="1"/>
</dbReference>
<dbReference type="Proteomes" id="UP001627284">
    <property type="component" value="Unassembled WGS sequence"/>
</dbReference>
<evidence type="ECO:0000313" key="2">
    <source>
        <dbReference type="Proteomes" id="UP001627284"/>
    </source>
</evidence>
<keyword evidence="2" id="KW-1185">Reference proteome</keyword>
<proteinExistence type="predicted"/>
<gene>
    <name evidence="1" type="ORF">AABB24_027210</name>
</gene>
<reference evidence="1 2" key="1">
    <citation type="submission" date="2024-05" db="EMBL/GenBank/DDBJ databases">
        <title>De novo assembly of an allotetraploid wild potato.</title>
        <authorList>
            <person name="Hosaka A.J."/>
        </authorList>
    </citation>
    <scope>NUCLEOTIDE SEQUENCE [LARGE SCALE GENOMIC DNA]</scope>
    <source>
        <tissue evidence="1">Young leaves</tissue>
    </source>
</reference>
<dbReference type="AlphaFoldDB" id="A0ABD2SI62"/>
<dbReference type="EMBL" id="JBJKTR010000015">
    <property type="protein sequence ID" value="KAL3343563.1"/>
    <property type="molecule type" value="Genomic_DNA"/>
</dbReference>
<accession>A0ABD2SI62</accession>